<dbReference type="Proteomes" id="UP000663829">
    <property type="component" value="Unassembled WGS sequence"/>
</dbReference>
<dbReference type="InterPro" id="IPR011598">
    <property type="entry name" value="bHLH_dom"/>
</dbReference>
<evidence type="ECO:0000256" key="3">
    <source>
        <dbReference type="ARBA" id="ARBA00023163"/>
    </source>
</evidence>
<organism evidence="7 9">
    <name type="scientific">Didymodactylos carnosus</name>
    <dbReference type="NCBI Taxonomy" id="1234261"/>
    <lineage>
        <taxon>Eukaryota</taxon>
        <taxon>Metazoa</taxon>
        <taxon>Spiralia</taxon>
        <taxon>Gnathifera</taxon>
        <taxon>Rotifera</taxon>
        <taxon>Eurotatoria</taxon>
        <taxon>Bdelloidea</taxon>
        <taxon>Philodinida</taxon>
        <taxon>Philodinidae</taxon>
        <taxon>Didymodactylos</taxon>
    </lineage>
</organism>
<reference evidence="7" key="1">
    <citation type="submission" date="2021-02" db="EMBL/GenBank/DDBJ databases">
        <authorList>
            <person name="Nowell W R."/>
        </authorList>
    </citation>
    <scope>NUCLEOTIDE SEQUENCE</scope>
</reference>
<comment type="subcellular location">
    <subcellularLocation>
        <location evidence="1">Nucleus</location>
    </subcellularLocation>
</comment>
<keyword evidence="2" id="KW-0805">Transcription regulation</keyword>
<keyword evidence="3" id="KW-0804">Transcription</keyword>
<evidence type="ECO:0000313" key="8">
    <source>
        <dbReference type="EMBL" id="CAF3522593.1"/>
    </source>
</evidence>
<dbReference type="InterPro" id="IPR036638">
    <property type="entry name" value="HLH_DNA-bd_sf"/>
</dbReference>
<gene>
    <name evidence="7" type="ORF">GPM918_LOCUS434</name>
    <name evidence="8" type="ORF">SRO942_LOCUS435</name>
</gene>
<dbReference type="GO" id="GO:0005634">
    <property type="term" value="C:nucleus"/>
    <property type="evidence" value="ECO:0007669"/>
    <property type="project" value="UniProtKB-SubCell"/>
</dbReference>
<sequence>MHSCDGKLNDIGQIVSEFSDNANISPLSIFTTVPNSSILSSRTNVSRLPSLTIPSQLTIDNNNNIHHQQQQYHHYNNNNHRTSKFALVPSVGTNGSSFFIMMATEDVSSLSEQLTDNQFSTPQQQEEVQHVGQEKRRATHNEVERRRRDRINQYIQQLIKLIPDCSAYVKSQSNVLEKTIQYIHELCTANQTLAKQGLDADRSLQENDSLKERIRLLEDENDILKSLLTEQSHLCEHTESNMRL</sequence>
<dbReference type="PROSITE" id="PS50888">
    <property type="entry name" value="BHLH"/>
    <property type="match status" value="1"/>
</dbReference>
<dbReference type="AlphaFoldDB" id="A0A813NRT5"/>
<dbReference type="GO" id="GO:0000981">
    <property type="term" value="F:DNA-binding transcription factor activity, RNA polymerase II-specific"/>
    <property type="evidence" value="ECO:0007669"/>
    <property type="project" value="TreeGrafter"/>
</dbReference>
<evidence type="ECO:0000256" key="2">
    <source>
        <dbReference type="ARBA" id="ARBA00023015"/>
    </source>
</evidence>
<dbReference type="SMART" id="SM00353">
    <property type="entry name" value="HLH"/>
    <property type="match status" value="1"/>
</dbReference>
<dbReference type="InterPro" id="IPR051732">
    <property type="entry name" value="USF"/>
</dbReference>
<dbReference type="EMBL" id="CAJOBC010000032">
    <property type="protein sequence ID" value="CAF3522593.1"/>
    <property type="molecule type" value="Genomic_DNA"/>
</dbReference>
<evidence type="ECO:0000256" key="5">
    <source>
        <dbReference type="SAM" id="Coils"/>
    </source>
</evidence>
<dbReference type="Pfam" id="PF00010">
    <property type="entry name" value="HLH"/>
    <property type="match status" value="1"/>
</dbReference>
<keyword evidence="4" id="KW-0539">Nucleus</keyword>
<keyword evidence="5" id="KW-0175">Coiled coil</keyword>
<evidence type="ECO:0000313" key="7">
    <source>
        <dbReference type="EMBL" id="CAF0743987.1"/>
    </source>
</evidence>
<name>A0A813NRT5_9BILA</name>
<dbReference type="GO" id="GO:0000978">
    <property type="term" value="F:RNA polymerase II cis-regulatory region sequence-specific DNA binding"/>
    <property type="evidence" value="ECO:0007669"/>
    <property type="project" value="TreeGrafter"/>
</dbReference>
<dbReference type="Proteomes" id="UP000681722">
    <property type="component" value="Unassembled WGS sequence"/>
</dbReference>
<feature type="domain" description="BHLH" evidence="6">
    <location>
        <begin position="135"/>
        <end position="186"/>
    </location>
</feature>
<feature type="coiled-coil region" evidence="5">
    <location>
        <begin position="200"/>
        <end position="227"/>
    </location>
</feature>
<dbReference type="PANTHER" id="PTHR46117:SF3">
    <property type="entry name" value="FI24210P1"/>
    <property type="match status" value="1"/>
</dbReference>
<protein>
    <recommendedName>
        <fullName evidence="6">BHLH domain-containing protein</fullName>
    </recommendedName>
</protein>
<proteinExistence type="predicted"/>
<evidence type="ECO:0000313" key="9">
    <source>
        <dbReference type="Proteomes" id="UP000663829"/>
    </source>
</evidence>
<dbReference type="OrthoDB" id="690068at2759"/>
<dbReference type="GO" id="GO:0046983">
    <property type="term" value="F:protein dimerization activity"/>
    <property type="evidence" value="ECO:0007669"/>
    <property type="project" value="InterPro"/>
</dbReference>
<dbReference type="SUPFAM" id="SSF47459">
    <property type="entry name" value="HLH, helix-loop-helix DNA-binding domain"/>
    <property type="match status" value="1"/>
</dbReference>
<dbReference type="Gene3D" id="4.10.280.10">
    <property type="entry name" value="Helix-loop-helix DNA-binding domain"/>
    <property type="match status" value="1"/>
</dbReference>
<evidence type="ECO:0000256" key="4">
    <source>
        <dbReference type="ARBA" id="ARBA00023242"/>
    </source>
</evidence>
<evidence type="ECO:0000256" key="1">
    <source>
        <dbReference type="ARBA" id="ARBA00004123"/>
    </source>
</evidence>
<keyword evidence="9" id="KW-1185">Reference proteome</keyword>
<accession>A0A813NRT5</accession>
<dbReference type="EMBL" id="CAJNOQ010000032">
    <property type="protein sequence ID" value="CAF0743987.1"/>
    <property type="molecule type" value="Genomic_DNA"/>
</dbReference>
<comment type="caution">
    <text evidence="7">The sequence shown here is derived from an EMBL/GenBank/DDBJ whole genome shotgun (WGS) entry which is preliminary data.</text>
</comment>
<evidence type="ECO:0000259" key="6">
    <source>
        <dbReference type="PROSITE" id="PS50888"/>
    </source>
</evidence>
<dbReference type="PANTHER" id="PTHR46117">
    <property type="entry name" value="FI24210P1"/>
    <property type="match status" value="1"/>
</dbReference>